<dbReference type="Gene3D" id="3.40.50.300">
    <property type="entry name" value="P-loop containing nucleotide triphosphate hydrolases"/>
    <property type="match status" value="1"/>
</dbReference>
<dbReference type="Pfam" id="PF13614">
    <property type="entry name" value="AAA_31"/>
    <property type="match status" value="1"/>
</dbReference>
<keyword evidence="3" id="KW-1185">Reference proteome</keyword>
<name>A0A7R6T074_9BACT</name>
<dbReference type="CDD" id="cd02042">
    <property type="entry name" value="ParAB_family"/>
    <property type="match status" value="1"/>
</dbReference>
<dbReference type="AlphaFoldDB" id="A0A7R6T074"/>
<dbReference type="InterPro" id="IPR050678">
    <property type="entry name" value="DNA_Partitioning_ATPase"/>
</dbReference>
<protein>
    <submittedName>
        <fullName evidence="2">Chromosome partitioning protein</fullName>
    </submittedName>
</protein>
<gene>
    <name evidence="2" type="primary">parA</name>
    <name evidence="2" type="ORF">TTHT_2040</name>
</gene>
<dbReference type="PANTHER" id="PTHR13696:SF52">
    <property type="entry name" value="PARA FAMILY PROTEIN CT_582"/>
    <property type="match status" value="1"/>
</dbReference>
<dbReference type="InterPro" id="IPR027417">
    <property type="entry name" value="P-loop_NTPase"/>
</dbReference>
<evidence type="ECO:0000313" key="3">
    <source>
        <dbReference type="Proteomes" id="UP000595564"/>
    </source>
</evidence>
<dbReference type="SUPFAM" id="SSF52540">
    <property type="entry name" value="P-loop containing nucleoside triphosphate hydrolases"/>
    <property type="match status" value="1"/>
</dbReference>
<feature type="domain" description="AAA" evidence="1">
    <location>
        <begin position="3"/>
        <end position="178"/>
    </location>
</feature>
<dbReference type="PANTHER" id="PTHR13696">
    <property type="entry name" value="P-LOOP CONTAINING NUCLEOSIDE TRIPHOSPHATE HYDROLASE"/>
    <property type="match status" value="1"/>
</dbReference>
<reference evidence="2 3" key="1">
    <citation type="journal article" date="2012" name="Extremophiles">
        <title>Thermotomaculum hydrothermale gen. nov., sp. nov., a novel heterotrophic thermophile within the phylum Acidobacteria from a deep-sea hydrothermal vent chimney in the Southern Okinawa Trough.</title>
        <authorList>
            <person name="Izumi H."/>
            <person name="Nunoura T."/>
            <person name="Miyazaki M."/>
            <person name="Mino S."/>
            <person name="Toki T."/>
            <person name="Takai K."/>
            <person name="Sako Y."/>
            <person name="Sawabe T."/>
            <person name="Nakagawa S."/>
        </authorList>
    </citation>
    <scope>NUCLEOTIDE SEQUENCE [LARGE SCALE GENOMIC DNA]</scope>
    <source>
        <strain evidence="2 3">AC55</strain>
    </source>
</reference>
<proteinExistence type="predicted"/>
<dbReference type="Proteomes" id="UP000595564">
    <property type="component" value="Chromosome"/>
</dbReference>
<sequence length="258" mass="28384">MGKVIAITNQKGGVGKTTTAVNLAASVAVAERKVLLVDFDPQSNSTSGVGVDKEVVENNIYRVLAGDVDIEHAIYDTSLDFLKIIPSSRELAGAEIELVSQIGREFFLKNALSKIKDEFDYVFIDCPPSLGLLTVNALCAADSVIIPIQCEYFALEGVSDLMRTIDLIKSSVNPSLEIEGVLLTMFDDRTNLSKQVVEEIKSFFKEKVFETIIPRNVRLGEAPSFGLPVLLYEVKSKGAQSYLKLAKELLEYEKKSVR</sequence>
<dbReference type="RefSeq" id="WP_201327790.1">
    <property type="nucleotide sequence ID" value="NZ_AP017470.1"/>
</dbReference>
<organism evidence="2 3">
    <name type="scientific">Thermotomaculum hydrothermale</name>
    <dbReference type="NCBI Taxonomy" id="981385"/>
    <lineage>
        <taxon>Bacteria</taxon>
        <taxon>Pseudomonadati</taxon>
        <taxon>Acidobacteriota</taxon>
        <taxon>Holophagae</taxon>
        <taxon>Thermotomaculales</taxon>
        <taxon>Thermotomaculaceae</taxon>
        <taxon>Thermotomaculum</taxon>
    </lineage>
</organism>
<evidence type="ECO:0000259" key="1">
    <source>
        <dbReference type="Pfam" id="PF13614"/>
    </source>
</evidence>
<dbReference type="FunFam" id="3.40.50.300:FF:000285">
    <property type="entry name" value="Sporulation initiation inhibitor Soj"/>
    <property type="match status" value="1"/>
</dbReference>
<dbReference type="EMBL" id="AP017470">
    <property type="protein sequence ID" value="BBB33480.1"/>
    <property type="molecule type" value="Genomic_DNA"/>
</dbReference>
<dbReference type="PIRSF" id="PIRSF009320">
    <property type="entry name" value="Nuc_binding_HP_1000"/>
    <property type="match status" value="1"/>
</dbReference>
<accession>A0A7R6T074</accession>
<evidence type="ECO:0000313" key="2">
    <source>
        <dbReference type="EMBL" id="BBB33480.1"/>
    </source>
</evidence>
<dbReference type="KEGG" id="thyd:TTHT_2040"/>
<dbReference type="InterPro" id="IPR025669">
    <property type="entry name" value="AAA_dom"/>
</dbReference>